<dbReference type="Proteomes" id="UP000799291">
    <property type="component" value="Unassembled WGS sequence"/>
</dbReference>
<keyword evidence="4 6" id="KW-0479">Metal-binding</keyword>
<keyword evidence="7" id="KW-0812">Transmembrane</keyword>
<dbReference type="PANTHER" id="PTHR24304">
    <property type="entry name" value="CYTOCHROME P450 FAMILY 7"/>
    <property type="match status" value="1"/>
</dbReference>
<keyword evidence="9" id="KW-1185">Reference proteome</keyword>
<proteinExistence type="inferred from homology"/>
<comment type="similarity">
    <text evidence="2">Belongs to the cytochrome P450 family.</text>
</comment>
<sequence length="504" mass="58419">MIDFANFSGLQAAVAVAASWVTWYTWKFFLSPLVYRDEPKELPYVIPFVGHTLSMVTGAHRMFLNGRKRFGNEPWAVTIMGQSLYVIPSADDVQAIYRAPKTLDFDPFIKEMLSKYGITADTANKMFDTLPGHTKNWMETSIDNFKLQMHPGDKLEYVQRRLLGFIDKSLLWERLRGRMVHKDGDAERIVSLYTWSEMVIVDAQTRAFFDEVLFEKCPELLAQFQIYEDESWKLPMDLPSFATKDLRSSKSAIEKGLRQYLRIPQEQRPNDSWIIKTLCEDMVNLGLDETQKVHVLFSFYRVMNANAYKLVFWIMSYLLFDPELKQEIVAEIQPAFSKGKYSAPDLDYIFNSCPLLVSTCEEVLRLTNWPIGTRTVQTDTVIGGKKLRQGRQLLMPYRAMHFDFNVFGADATTFNPRRFMQKSLLTNKSYRPFGGAAHYCPGRYIARREVQMFTAVMLMRFDMSILDAKRQTPHFPKMDNTLPSGGIQVPLKGEDLMVRVRPWM</sequence>
<dbReference type="OrthoDB" id="1470350at2759"/>
<evidence type="ECO:0000256" key="6">
    <source>
        <dbReference type="PIRSR" id="PIRSR602403-1"/>
    </source>
</evidence>
<evidence type="ECO:0000256" key="3">
    <source>
        <dbReference type="ARBA" id="ARBA00022617"/>
    </source>
</evidence>
<reference evidence="8" key="1">
    <citation type="journal article" date="2020" name="Stud. Mycol.">
        <title>101 Dothideomycetes genomes: a test case for predicting lifestyles and emergence of pathogens.</title>
        <authorList>
            <person name="Haridas S."/>
            <person name="Albert R."/>
            <person name="Binder M."/>
            <person name="Bloem J."/>
            <person name="Labutti K."/>
            <person name="Salamov A."/>
            <person name="Andreopoulos B."/>
            <person name="Baker S."/>
            <person name="Barry K."/>
            <person name="Bills G."/>
            <person name="Bluhm B."/>
            <person name="Cannon C."/>
            <person name="Castanera R."/>
            <person name="Culley D."/>
            <person name="Daum C."/>
            <person name="Ezra D."/>
            <person name="Gonzalez J."/>
            <person name="Henrissat B."/>
            <person name="Kuo A."/>
            <person name="Liang C."/>
            <person name="Lipzen A."/>
            <person name="Lutzoni F."/>
            <person name="Magnuson J."/>
            <person name="Mondo S."/>
            <person name="Nolan M."/>
            <person name="Ohm R."/>
            <person name="Pangilinan J."/>
            <person name="Park H.-J."/>
            <person name="Ramirez L."/>
            <person name="Alfaro M."/>
            <person name="Sun H."/>
            <person name="Tritt A."/>
            <person name="Yoshinaga Y."/>
            <person name="Zwiers L.-H."/>
            <person name="Turgeon B."/>
            <person name="Goodwin S."/>
            <person name="Spatafora J."/>
            <person name="Crous P."/>
            <person name="Grigoriev I."/>
        </authorList>
    </citation>
    <scope>NUCLEOTIDE SEQUENCE</scope>
    <source>
        <strain evidence="8">CBS 122367</strain>
    </source>
</reference>
<name>A0A6G1IVR1_9PLEO</name>
<protein>
    <submittedName>
        <fullName evidence="8">Cytochrome P450</fullName>
    </submittedName>
</protein>
<evidence type="ECO:0000256" key="4">
    <source>
        <dbReference type="ARBA" id="ARBA00022723"/>
    </source>
</evidence>
<dbReference type="Pfam" id="PF00067">
    <property type="entry name" value="p450"/>
    <property type="match status" value="1"/>
</dbReference>
<keyword evidence="7" id="KW-1133">Transmembrane helix</keyword>
<keyword evidence="3 6" id="KW-0349">Heme</keyword>
<dbReference type="CDD" id="cd11040">
    <property type="entry name" value="CYP7_CYP8-like"/>
    <property type="match status" value="1"/>
</dbReference>
<dbReference type="GO" id="GO:0016705">
    <property type="term" value="F:oxidoreductase activity, acting on paired donors, with incorporation or reduction of molecular oxygen"/>
    <property type="evidence" value="ECO:0007669"/>
    <property type="project" value="InterPro"/>
</dbReference>
<dbReference type="PANTHER" id="PTHR24304:SF2">
    <property type="entry name" value="24-HYDROXYCHOLESTEROL 7-ALPHA-HYDROXYLASE"/>
    <property type="match status" value="1"/>
</dbReference>
<dbReference type="InterPro" id="IPR002403">
    <property type="entry name" value="Cyt_P450_E_grp-IV"/>
</dbReference>
<dbReference type="InterPro" id="IPR036396">
    <property type="entry name" value="Cyt_P450_sf"/>
</dbReference>
<gene>
    <name evidence="8" type="ORF">K458DRAFT_478931</name>
</gene>
<dbReference type="GO" id="GO:0005506">
    <property type="term" value="F:iron ion binding"/>
    <property type="evidence" value="ECO:0007669"/>
    <property type="project" value="InterPro"/>
</dbReference>
<accession>A0A6G1IVR1</accession>
<evidence type="ECO:0000256" key="1">
    <source>
        <dbReference type="ARBA" id="ARBA00001971"/>
    </source>
</evidence>
<feature type="binding site" description="axial binding residue" evidence="6">
    <location>
        <position position="440"/>
    </location>
    <ligand>
        <name>heme</name>
        <dbReference type="ChEBI" id="CHEBI:30413"/>
    </ligand>
    <ligandPart>
        <name>Fe</name>
        <dbReference type="ChEBI" id="CHEBI:18248"/>
    </ligandPart>
</feature>
<feature type="transmembrane region" description="Helical" evidence="7">
    <location>
        <begin position="7"/>
        <end position="24"/>
    </location>
</feature>
<evidence type="ECO:0000256" key="5">
    <source>
        <dbReference type="ARBA" id="ARBA00023004"/>
    </source>
</evidence>
<dbReference type="InterPro" id="IPR001128">
    <property type="entry name" value="Cyt_P450"/>
</dbReference>
<dbReference type="PRINTS" id="PR00465">
    <property type="entry name" value="EP450IV"/>
</dbReference>
<evidence type="ECO:0000256" key="7">
    <source>
        <dbReference type="SAM" id="Phobius"/>
    </source>
</evidence>
<evidence type="ECO:0000313" key="9">
    <source>
        <dbReference type="Proteomes" id="UP000799291"/>
    </source>
</evidence>
<feature type="non-terminal residue" evidence="8">
    <location>
        <position position="1"/>
    </location>
</feature>
<dbReference type="GO" id="GO:0008395">
    <property type="term" value="F:steroid hydroxylase activity"/>
    <property type="evidence" value="ECO:0007669"/>
    <property type="project" value="TreeGrafter"/>
</dbReference>
<dbReference type="GO" id="GO:0020037">
    <property type="term" value="F:heme binding"/>
    <property type="evidence" value="ECO:0007669"/>
    <property type="project" value="InterPro"/>
</dbReference>
<dbReference type="EMBL" id="MU005588">
    <property type="protein sequence ID" value="KAF2682031.1"/>
    <property type="molecule type" value="Genomic_DNA"/>
</dbReference>
<organism evidence="8 9">
    <name type="scientific">Lentithecium fluviatile CBS 122367</name>
    <dbReference type="NCBI Taxonomy" id="1168545"/>
    <lineage>
        <taxon>Eukaryota</taxon>
        <taxon>Fungi</taxon>
        <taxon>Dikarya</taxon>
        <taxon>Ascomycota</taxon>
        <taxon>Pezizomycotina</taxon>
        <taxon>Dothideomycetes</taxon>
        <taxon>Pleosporomycetidae</taxon>
        <taxon>Pleosporales</taxon>
        <taxon>Massarineae</taxon>
        <taxon>Lentitheciaceae</taxon>
        <taxon>Lentithecium</taxon>
    </lineage>
</organism>
<comment type="cofactor">
    <cofactor evidence="1 6">
        <name>heme</name>
        <dbReference type="ChEBI" id="CHEBI:30413"/>
    </cofactor>
</comment>
<dbReference type="SUPFAM" id="SSF48264">
    <property type="entry name" value="Cytochrome P450"/>
    <property type="match status" value="1"/>
</dbReference>
<evidence type="ECO:0000313" key="8">
    <source>
        <dbReference type="EMBL" id="KAF2682031.1"/>
    </source>
</evidence>
<dbReference type="Gene3D" id="1.10.630.10">
    <property type="entry name" value="Cytochrome P450"/>
    <property type="match status" value="1"/>
</dbReference>
<dbReference type="InterPro" id="IPR050529">
    <property type="entry name" value="CYP450_sterol_14alpha_dmase"/>
</dbReference>
<keyword evidence="5 6" id="KW-0408">Iron</keyword>
<evidence type="ECO:0000256" key="2">
    <source>
        <dbReference type="ARBA" id="ARBA00010617"/>
    </source>
</evidence>
<dbReference type="AlphaFoldDB" id="A0A6G1IVR1"/>
<keyword evidence="7" id="KW-0472">Membrane</keyword>